<proteinExistence type="inferred from homology"/>
<dbReference type="InterPro" id="IPR011250">
    <property type="entry name" value="OMP/PagP_B-barrel"/>
</dbReference>
<feature type="signal peptide" evidence="2">
    <location>
        <begin position="1"/>
        <end position="29"/>
    </location>
</feature>
<dbReference type="SUPFAM" id="SSF56925">
    <property type="entry name" value="OMPA-like"/>
    <property type="match status" value="1"/>
</dbReference>
<dbReference type="Gene3D" id="2.40.160.20">
    <property type="match status" value="1"/>
</dbReference>
<reference evidence="3 4" key="1">
    <citation type="submission" date="2019-06" db="EMBL/GenBank/DDBJ databases">
        <title>Genome sequence of Rhodobacteraceae bacterium D4M1.</title>
        <authorList>
            <person name="Cao J."/>
        </authorList>
    </citation>
    <scope>NUCLEOTIDE SEQUENCE [LARGE SCALE GENOMIC DNA]</scope>
    <source>
        <strain evidence="3 4">D4M1</strain>
    </source>
</reference>
<name>A0A5B8G3S4_9RHOB</name>
<protein>
    <submittedName>
        <fullName evidence="3">OmpW family protein</fullName>
    </submittedName>
</protein>
<dbReference type="Proteomes" id="UP000305888">
    <property type="component" value="Chromosome"/>
</dbReference>
<dbReference type="InterPro" id="IPR005618">
    <property type="entry name" value="OMPW"/>
</dbReference>
<dbReference type="AlphaFoldDB" id="A0A5B8G3S4"/>
<dbReference type="OrthoDB" id="9807574at2"/>
<gene>
    <name evidence="3" type="ORF">FDP22_17750</name>
</gene>
<dbReference type="RefSeq" id="WP_138575898.1">
    <property type="nucleotide sequence ID" value="NZ_CP040818.1"/>
</dbReference>
<evidence type="ECO:0000313" key="4">
    <source>
        <dbReference type="Proteomes" id="UP000305888"/>
    </source>
</evidence>
<keyword evidence="4" id="KW-1185">Reference proteome</keyword>
<evidence type="ECO:0000256" key="2">
    <source>
        <dbReference type="SAM" id="SignalP"/>
    </source>
</evidence>
<dbReference type="PANTHER" id="PTHR36920">
    <property type="match status" value="1"/>
</dbReference>
<keyword evidence="2" id="KW-0732">Signal</keyword>
<accession>A0A5B8G3S4</accession>
<dbReference type="GO" id="GO:0055085">
    <property type="term" value="P:transmembrane transport"/>
    <property type="evidence" value="ECO:0007669"/>
    <property type="project" value="TreeGrafter"/>
</dbReference>
<dbReference type="GO" id="GO:0019867">
    <property type="term" value="C:outer membrane"/>
    <property type="evidence" value="ECO:0007669"/>
    <property type="project" value="InterPro"/>
</dbReference>
<organism evidence="3 4">
    <name type="scientific">Paroceanicella profunda</name>
    <dbReference type="NCBI Taxonomy" id="2579971"/>
    <lineage>
        <taxon>Bacteria</taxon>
        <taxon>Pseudomonadati</taxon>
        <taxon>Pseudomonadota</taxon>
        <taxon>Alphaproteobacteria</taxon>
        <taxon>Rhodobacterales</taxon>
        <taxon>Paracoccaceae</taxon>
        <taxon>Paroceanicella</taxon>
    </lineage>
</organism>
<dbReference type="EMBL" id="CP040818">
    <property type="protein sequence ID" value="QDL93463.1"/>
    <property type="molecule type" value="Genomic_DNA"/>
</dbReference>
<feature type="chain" id="PRO_5023079037" evidence="2">
    <location>
        <begin position="30"/>
        <end position="229"/>
    </location>
</feature>
<dbReference type="PANTHER" id="PTHR36920:SF1">
    <property type="entry name" value="OUTER MEMBRANE PROTEIN W"/>
    <property type="match status" value="1"/>
</dbReference>
<evidence type="ECO:0000256" key="1">
    <source>
        <dbReference type="ARBA" id="ARBA00009330"/>
    </source>
</evidence>
<dbReference type="Pfam" id="PF03922">
    <property type="entry name" value="OmpW"/>
    <property type="match status" value="1"/>
</dbReference>
<comment type="similarity">
    <text evidence="1">Belongs to the OmpW/AlkL family.</text>
</comment>
<dbReference type="KEGG" id="ppru:FDP22_17750"/>
<evidence type="ECO:0000313" key="3">
    <source>
        <dbReference type="EMBL" id="QDL93463.1"/>
    </source>
</evidence>
<sequence>MVRRPFEAAVRGALALGLAAVLTPGAARAADAWYSPKSDGKWEVRLRGIAVIPDDSLSVSGVPGGAASISSSFVPEVDFTYFFTPNLAAELILGTTPHDVTGRGAIAGADIGSVWLLPPTLTAQYHFTRLGEWTGTPALSKVRPYIGAGVNYTMFYNEDAGQFRDIEYDDAFGWAFQAGVDVEIAEGLFLNADVKYILLDTDWSINHGELRGKVDINPLIVGVGLGYRF</sequence>